<reference evidence="1" key="1">
    <citation type="journal article" date="2014" name="Nat. Commun.">
        <title>Multiple recent horizontal transfers of a large genomic region in cheese making fungi.</title>
        <authorList>
            <person name="Cheeseman K."/>
            <person name="Ropars J."/>
            <person name="Renault P."/>
            <person name="Dupont J."/>
            <person name="Gouzy J."/>
            <person name="Branca A."/>
            <person name="Abraham A.L."/>
            <person name="Ceppi M."/>
            <person name="Conseiller E."/>
            <person name="Debuchy R."/>
            <person name="Malagnac F."/>
            <person name="Goarin A."/>
            <person name="Silar P."/>
            <person name="Lacoste S."/>
            <person name="Sallet E."/>
            <person name="Bensimon A."/>
            <person name="Giraud T."/>
            <person name="Brygoo Y."/>
        </authorList>
    </citation>
    <scope>NUCLEOTIDE SEQUENCE [LARGE SCALE GENOMIC DNA]</scope>
    <source>
        <strain evidence="1">FM164</strain>
    </source>
</reference>
<organism evidence="1 2">
    <name type="scientific">Penicillium roqueforti (strain FM164)</name>
    <dbReference type="NCBI Taxonomy" id="1365484"/>
    <lineage>
        <taxon>Eukaryota</taxon>
        <taxon>Fungi</taxon>
        <taxon>Dikarya</taxon>
        <taxon>Ascomycota</taxon>
        <taxon>Pezizomycotina</taxon>
        <taxon>Eurotiomycetes</taxon>
        <taxon>Eurotiomycetidae</taxon>
        <taxon>Eurotiales</taxon>
        <taxon>Aspergillaceae</taxon>
        <taxon>Penicillium</taxon>
    </lineage>
</organism>
<evidence type="ECO:0000313" key="1">
    <source>
        <dbReference type="EMBL" id="CDM29264.1"/>
    </source>
</evidence>
<name>W6Q516_PENRF</name>
<gene>
    <name evidence="1" type="ORF">PROQFM164_S01g003076</name>
</gene>
<evidence type="ECO:0000313" key="2">
    <source>
        <dbReference type="Proteomes" id="UP000030686"/>
    </source>
</evidence>
<dbReference type="EMBL" id="HG792015">
    <property type="protein sequence ID" value="CDM29264.1"/>
    <property type="molecule type" value="Genomic_DNA"/>
</dbReference>
<accession>W6Q516</accession>
<keyword evidence="2" id="KW-1185">Reference proteome</keyword>
<proteinExistence type="predicted"/>
<dbReference type="AlphaFoldDB" id="W6Q516"/>
<sequence length="36" mass="4083">MEIRRIFHTPSKRDRANAAKGDGNILVFPGLIKGFR</sequence>
<protein>
    <submittedName>
        <fullName evidence="1">Genomic scaffold, ProqFM164S01</fullName>
    </submittedName>
</protein>
<dbReference type="Proteomes" id="UP000030686">
    <property type="component" value="Unassembled WGS sequence"/>
</dbReference>